<evidence type="ECO:0000313" key="8">
    <source>
        <dbReference type="Proteomes" id="UP000317316"/>
    </source>
</evidence>
<evidence type="ECO:0000256" key="2">
    <source>
        <dbReference type="ARBA" id="ARBA00005278"/>
    </source>
</evidence>
<keyword evidence="6" id="KW-1133">Transmembrane helix</keyword>
<sequence length="546" mass="60696">MFSFLKRKNQKNDRKIQEINNQNQSNNRPPNLIESSLSKNLEVIKQKTGNSSDIIIRPLKIGHNSQIKIAILYVKGMVDNQSVQDFVIDSIMNNQNLSEKLIPQEVLEILIEDVVAVGGIKVVSDWEKLLTALMSGETITLIDGISKGVCASTQGGQRRSVQESTTDVSIRGSKEAFNESIETNTAMVRRIINNTDLWVESINIGKITKTEVSIMYINGIAKNEIIEEVRKRLKGIDIDGILESGYIEQLIEDQTNTTFPTIYHSERPDTVAGNLLEGKIAIFVNGTPFVLLVPALFIDFFQSAEDYYERFDIATAIRFLRTVIFFISLVGPAIYIAATTFHQEMIPTELAIIIAAQRESVPFPAFIEALIMEITFEILREAGIRMPKAMGSTISIVGALVIGQAAIQAGIVSPAMVIVVSLTAIASFATPSYAVAISARLVRFIFMVSAATFGFYGIILVFIMLIVHLCSLRSFGVPYMSPLAPFIREEAGDTIFRRPIWAYKKRPRLISGQNRVSQGEDQKPQPPRTRIMKNTTNVEKGEPNES</sequence>
<organism evidence="7 8">
    <name type="scientific">Psychrobacillus lasiicapitis</name>
    <dbReference type="NCBI Taxonomy" id="1636719"/>
    <lineage>
        <taxon>Bacteria</taxon>
        <taxon>Bacillati</taxon>
        <taxon>Bacillota</taxon>
        <taxon>Bacilli</taxon>
        <taxon>Bacillales</taxon>
        <taxon>Bacillaceae</taxon>
        <taxon>Psychrobacillus</taxon>
    </lineage>
</organism>
<evidence type="ECO:0000313" key="7">
    <source>
        <dbReference type="EMBL" id="TQR08162.1"/>
    </source>
</evidence>
<comment type="similarity">
    <text evidence="2 4">Belongs to the GerABKA family.</text>
</comment>
<reference evidence="7 8" key="1">
    <citation type="submission" date="2019-05" db="EMBL/GenBank/DDBJ databases">
        <title>Psychrobacillus vulpis sp. nov., a new species isolated from feces of a red fox that inhabits in The Tablas de Daimiel Natural Park, Albacete, Spain.</title>
        <authorList>
            <person name="Rodriguez M."/>
            <person name="Reina J.C."/>
            <person name="Bejar V."/>
            <person name="Llamas I."/>
        </authorList>
    </citation>
    <scope>NUCLEOTIDE SEQUENCE [LARGE SCALE GENOMIC DNA]</scope>
    <source>
        <strain evidence="7 8">NEAU-3TGS17</strain>
    </source>
</reference>
<dbReference type="Pfam" id="PF03323">
    <property type="entry name" value="GerA"/>
    <property type="match status" value="1"/>
</dbReference>
<feature type="compositionally biased region" description="Low complexity" evidence="5">
    <location>
        <begin position="20"/>
        <end position="31"/>
    </location>
</feature>
<dbReference type="RefSeq" id="WP_142540975.1">
    <property type="nucleotide sequence ID" value="NZ_BMIE01000014.1"/>
</dbReference>
<accession>A0A544SSH1</accession>
<dbReference type="PANTHER" id="PTHR22550">
    <property type="entry name" value="SPORE GERMINATION PROTEIN"/>
    <property type="match status" value="1"/>
</dbReference>
<evidence type="ECO:0000256" key="1">
    <source>
        <dbReference type="ARBA" id="ARBA00004141"/>
    </source>
</evidence>
<evidence type="ECO:0000256" key="5">
    <source>
        <dbReference type="SAM" id="MobiDB-lite"/>
    </source>
</evidence>
<feature type="transmembrane region" description="Helical" evidence="6">
    <location>
        <begin position="391"/>
        <end position="411"/>
    </location>
</feature>
<feature type="region of interest" description="Disordered" evidence="5">
    <location>
        <begin position="512"/>
        <end position="546"/>
    </location>
</feature>
<dbReference type="EMBL" id="VDGH01000018">
    <property type="protein sequence ID" value="TQR08162.1"/>
    <property type="molecule type" value="Genomic_DNA"/>
</dbReference>
<comment type="caution">
    <text evidence="7">The sequence shown here is derived from an EMBL/GenBank/DDBJ whole genome shotgun (WGS) entry which is preliminary data.</text>
</comment>
<feature type="transmembrane region" description="Helical" evidence="6">
    <location>
        <begin position="444"/>
        <end position="467"/>
    </location>
</feature>
<dbReference type="InterPro" id="IPR050768">
    <property type="entry name" value="UPF0353/GerABKA_families"/>
</dbReference>
<dbReference type="InterPro" id="IPR004995">
    <property type="entry name" value="Spore_Ger"/>
</dbReference>
<keyword evidence="3 4" id="KW-0472">Membrane</keyword>
<name>A0A544SSH1_9BACI</name>
<dbReference type="AlphaFoldDB" id="A0A544SSH1"/>
<gene>
    <name evidence="7" type="ORF">FG382_21900</name>
</gene>
<dbReference type="GO" id="GO:0005886">
    <property type="term" value="C:plasma membrane"/>
    <property type="evidence" value="ECO:0007669"/>
    <property type="project" value="UniProtKB-SubCell"/>
</dbReference>
<evidence type="ECO:0000256" key="3">
    <source>
        <dbReference type="ARBA" id="ARBA00023136"/>
    </source>
</evidence>
<keyword evidence="6" id="KW-0812">Transmembrane</keyword>
<feature type="transmembrane region" description="Helical" evidence="6">
    <location>
        <begin position="417"/>
        <end position="437"/>
    </location>
</feature>
<comment type="subcellular location">
    <subcellularLocation>
        <location evidence="4">Cell membrane</location>
    </subcellularLocation>
    <subcellularLocation>
        <location evidence="1">Membrane</location>
        <topology evidence="1">Multi-pass membrane protein</topology>
    </subcellularLocation>
</comment>
<feature type="transmembrane region" description="Helical" evidence="6">
    <location>
        <begin position="319"/>
        <end position="341"/>
    </location>
</feature>
<dbReference type="GO" id="GO:0009847">
    <property type="term" value="P:spore germination"/>
    <property type="evidence" value="ECO:0007669"/>
    <property type="project" value="UniProtKB-UniRule"/>
</dbReference>
<dbReference type="PIRSF" id="PIRSF005690">
    <property type="entry name" value="GerBA"/>
    <property type="match status" value="1"/>
</dbReference>
<keyword evidence="8" id="KW-1185">Reference proteome</keyword>
<proteinExistence type="inferred from homology"/>
<protein>
    <submittedName>
        <fullName evidence="7">Spore germination protein</fullName>
    </submittedName>
</protein>
<evidence type="ECO:0000256" key="4">
    <source>
        <dbReference type="PIRNR" id="PIRNR005690"/>
    </source>
</evidence>
<dbReference type="Proteomes" id="UP000317316">
    <property type="component" value="Unassembled WGS sequence"/>
</dbReference>
<dbReference type="OrthoDB" id="9772630at2"/>
<evidence type="ECO:0000256" key="6">
    <source>
        <dbReference type="SAM" id="Phobius"/>
    </source>
</evidence>
<feature type="transmembrane region" description="Helical" evidence="6">
    <location>
        <begin position="280"/>
        <end position="298"/>
    </location>
</feature>
<dbReference type="PANTHER" id="PTHR22550:SF5">
    <property type="entry name" value="LEUCINE ZIPPER PROTEIN 4"/>
    <property type="match status" value="1"/>
</dbReference>
<feature type="region of interest" description="Disordered" evidence="5">
    <location>
        <begin position="1"/>
        <end position="32"/>
    </location>
</feature>